<accession>A0AAD1ZPQ5</accession>
<proteinExistence type="predicted"/>
<reference evidence="1" key="1">
    <citation type="submission" date="2023-05" db="EMBL/GenBank/DDBJ databases">
        <authorList>
            <person name="Huff M."/>
        </authorList>
    </citation>
    <scope>NUCLEOTIDE SEQUENCE</scope>
</reference>
<dbReference type="Proteomes" id="UP000834106">
    <property type="component" value="Chromosome 11"/>
</dbReference>
<dbReference type="EMBL" id="OU503046">
    <property type="protein sequence ID" value="CAI9771000.1"/>
    <property type="molecule type" value="Genomic_DNA"/>
</dbReference>
<sequence>MASSVLMKRTGLIKSIVNSFGASRAYASVAVGTDLLSTAPDVSLQKARSWDEGVSSKFATTPLKDIFKEIKKLSSLASLVHTLEFVRLSMYLATRTTLISSRQKELTR</sequence>
<evidence type="ECO:0000313" key="2">
    <source>
        <dbReference type="Proteomes" id="UP000834106"/>
    </source>
</evidence>
<evidence type="ECO:0000313" key="1">
    <source>
        <dbReference type="EMBL" id="CAI9771000.1"/>
    </source>
</evidence>
<dbReference type="AlphaFoldDB" id="A0AAD1ZPQ5"/>
<dbReference type="Gene3D" id="3.40.30.10">
    <property type="entry name" value="Glutaredoxin"/>
    <property type="match status" value="1"/>
</dbReference>
<gene>
    <name evidence="1" type="ORF">FPE_LOCUS18430</name>
</gene>
<organism evidence="1 2">
    <name type="scientific">Fraxinus pennsylvanica</name>
    <dbReference type="NCBI Taxonomy" id="56036"/>
    <lineage>
        <taxon>Eukaryota</taxon>
        <taxon>Viridiplantae</taxon>
        <taxon>Streptophyta</taxon>
        <taxon>Embryophyta</taxon>
        <taxon>Tracheophyta</taxon>
        <taxon>Spermatophyta</taxon>
        <taxon>Magnoliopsida</taxon>
        <taxon>eudicotyledons</taxon>
        <taxon>Gunneridae</taxon>
        <taxon>Pentapetalae</taxon>
        <taxon>asterids</taxon>
        <taxon>lamiids</taxon>
        <taxon>Lamiales</taxon>
        <taxon>Oleaceae</taxon>
        <taxon>Oleeae</taxon>
        <taxon>Fraxinus</taxon>
    </lineage>
</organism>
<keyword evidence="2" id="KW-1185">Reference proteome</keyword>
<name>A0AAD1ZPQ5_9LAMI</name>
<protein>
    <submittedName>
        <fullName evidence="1">Uncharacterized protein</fullName>
    </submittedName>
</protein>